<evidence type="ECO:0000256" key="6">
    <source>
        <dbReference type="ARBA" id="ARBA00023004"/>
    </source>
</evidence>
<proteinExistence type="predicted"/>
<name>A0A1V2A8P4_9BACI</name>
<keyword evidence="2 8" id="KW-0813">Transport</keyword>
<keyword evidence="6 8" id="KW-0408">Iron</keyword>
<dbReference type="GO" id="GO:0009055">
    <property type="term" value="F:electron transfer activity"/>
    <property type="evidence" value="ECO:0007669"/>
    <property type="project" value="UniProtKB-UniRule"/>
</dbReference>
<dbReference type="OrthoDB" id="9801085at2"/>
<gene>
    <name evidence="10" type="ORF">BTO28_08225</name>
</gene>
<keyword evidence="11" id="KW-1185">Reference proteome</keyword>
<evidence type="ECO:0000256" key="3">
    <source>
        <dbReference type="ARBA" id="ARBA00022485"/>
    </source>
</evidence>
<evidence type="ECO:0000256" key="4">
    <source>
        <dbReference type="ARBA" id="ARBA00022723"/>
    </source>
</evidence>
<keyword evidence="4 8" id="KW-0479">Metal-binding</keyword>
<dbReference type="RefSeq" id="WP_076765126.1">
    <property type="nucleotide sequence ID" value="NZ_MSFI01000011.1"/>
</dbReference>
<evidence type="ECO:0000256" key="1">
    <source>
        <dbReference type="ARBA" id="ARBA00001966"/>
    </source>
</evidence>
<comment type="caution">
    <text evidence="10">The sequence shown here is derived from an EMBL/GenBank/DDBJ whole genome shotgun (WGS) entry which is preliminary data.</text>
</comment>
<dbReference type="Gene3D" id="3.30.70.20">
    <property type="match status" value="1"/>
</dbReference>
<evidence type="ECO:0000256" key="5">
    <source>
        <dbReference type="ARBA" id="ARBA00022982"/>
    </source>
</evidence>
<dbReference type="PROSITE" id="PS51379">
    <property type="entry name" value="4FE4S_FER_2"/>
    <property type="match status" value="1"/>
</dbReference>
<dbReference type="GO" id="GO:0005506">
    <property type="term" value="F:iron ion binding"/>
    <property type="evidence" value="ECO:0007669"/>
    <property type="project" value="UniProtKB-UniRule"/>
</dbReference>
<dbReference type="SUPFAM" id="SSF54862">
    <property type="entry name" value="4Fe-4S ferredoxins"/>
    <property type="match status" value="1"/>
</dbReference>
<evidence type="ECO:0000256" key="7">
    <source>
        <dbReference type="ARBA" id="ARBA00023014"/>
    </source>
</evidence>
<keyword evidence="3" id="KW-0004">4Fe-4S</keyword>
<keyword evidence="5 8" id="KW-0249">Electron transport</keyword>
<dbReference type="GO" id="GO:0051539">
    <property type="term" value="F:4 iron, 4 sulfur cluster binding"/>
    <property type="evidence" value="ECO:0007669"/>
    <property type="project" value="UniProtKB-KW"/>
</dbReference>
<dbReference type="STRING" id="1714355.BTO28_08225"/>
<evidence type="ECO:0000313" key="10">
    <source>
        <dbReference type="EMBL" id="OMP67300.1"/>
    </source>
</evidence>
<evidence type="ECO:0000313" key="11">
    <source>
        <dbReference type="Proteomes" id="UP000188613"/>
    </source>
</evidence>
<comment type="function">
    <text evidence="8">Ferredoxins are iron-sulfur proteins that transfer electrons in a wide variety of metabolic reactions.</text>
</comment>
<evidence type="ECO:0000259" key="9">
    <source>
        <dbReference type="PROSITE" id="PS51379"/>
    </source>
</evidence>
<accession>A0A1V2A8P4</accession>
<dbReference type="Pfam" id="PF13370">
    <property type="entry name" value="Fer4_13"/>
    <property type="match status" value="1"/>
</dbReference>
<dbReference type="InterPro" id="IPR052395">
    <property type="entry name" value="ET_Ferredoxin"/>
</dbReference>
<dbReference type="Proteomes" id="UP000188613">
    <property type="component" value="Unassembled WGS sequence"/>
</dbReference>
<dbReference type="PANTHER" id="PTHR39163:SF1">
    <property type="entry name" value="FERREDOXIN"/>
    <property type="match status" value="1"/>
</dbReference>
<dbReference type="PANTHER" id="PTHR39163">
    <property type="entry name" value="FERREDOXIN"/>
    <property type="match status" value="1"/>
</dbReference>
<dbReference type="InterPro" id="IPR017896">
    <property type="entry name" value="4Fe4S_Fe-S-bd"/>
</dbReference>
<sequence>MASYTIVEKDTCIACGACGSAAPNIFDYDDEGIASAILDGNMGIIAITADLEDDLMDAFEGCPTDSIRVSEEPFEGNPNKFE</sequence>
<dbReference type="InterPro" id="IPR001080">
    <property type="entry name" value="3Fe4S_ferredoxin"/>
</dbReference>
<evidence type="ECO:0000256" key="8">
    <source>
        <dbReference type="RuleBase" id="RU368020"/>
    </source>
</evidence>
<dbReference type="PRINTS" id="PR00352">
    <property type="entry name" value="3FE4SFRDOXIN"/>
</dbReference>
<dbReference type="EMBL" id="MSFI01000011">
    <property type="protein sequence ID" value="OMP67300.1"/>
    <property type="molecule type" value="Genomic_DNA"/>
</dbReference>
<reference evidence="10 11" key="1">
    <citation type="submission" date="2016-12" db="EMBL/GenBank/DDBJ databases">
        <title>Domibacillus sp. SAB 38T whole genome sequencing.</title>
        <authorList>
            <person name="Verma A."/>
            <person name="Ojha A.K."/>
            <person name="Krishnamurthi S."/>
        </authorList>
    </citation>
    <scope>NUCLEOTIDE SEQUENCE [LARGE SCALE GENOMIC DNA]</scope>
    <source>
        <strain evidence="10 11">SAB 38</strain>
    </source>
</reference>
<protein>
    <recommendedName>
        <fullName evidence="8">Ferredoxin</fullName>
    </recommendedName>
</protein>
<comment type="cofactor">
    <cofactor evidence="1">
        <name>[4Fe-4S] cluster</name>
        <dbReference type="ChEBI" id="CHEBI:49883"/>
    </cofactor>
</comment>
<dbReference type="AlphaFoldDB" id="A0A1V2A8P4"/>
<feature type="domain" description="4Fe-4S ferredoxin-type" evidence="9">
    <location>
        <begin position="3"/>
        <end position="31"/>
    </location>
</feature>
<evidence type="ECO:0000256" key="2">
    <source>
        <dbReference type="ARBA" id="ARBA00022448"/>
    </source>
</evidence>
<keyword evidence="7 8" id="KW-0411">Iron-sulfur</keyword>
<organism evidence="10 11">
    <name type="scientific">Domibacillus epiphyticus</name>
    <dbReference type="NCBI Taxonomy" id="1714355"/>
    <lineage>
        <taxon>Bacteria</taxon>
        <taxon>Bacillati</taxon>
        <taxon>Bacillota</taxon>
        <taxon>Bacilli</taxon>
        <taxon>Bacillales</taxon>
        <taxon>Bacillaceae</taxon>
        <taxon>Domibacillus</taxon>
    </lineage>
</organism>